<dbReference type="OrthoDB" id="9131059at2"/>
<dbReference type="InterPro" id="IPR001829">
    <property type="entry name" value="Pili_assmbl_chaperone_bac"/>
</dbReference>
<dbReference type="PROSITE" id="PS00635">
    <property type="entry name" value="PILI_CHAPERONE"/>
    <property type="match status" value="1"/>
</dbReference>
<evidence type="ECO:0000256" key="3">
    <source>
        <dbReference type="ARBA" id="ARBA00022558"/>
    </source>
</evidence>
<keyword evidence="3" id="KW-1029">Fimbrium biogenesis</keyword>
<dbReference type="PANTHER" id="PTHR30251">
    <property type="entry name" value="PILUS ASSEMBLY CHAPERONE"/>
    <property type="match status" value="1"/>
</dbReference>
<keyword evidence="5" id="KW-0574">Periplasm</keyword>
<keyword evidence="13" id="KW-1185">Reference proteome</keyword>
<dbReference type="Pfam" id="PF00345">
    <property type="entry name" value="PapD_N"/>
    <property type="match status" value="1"/>
</dbReference>
<evidence type="ECO:0000259" key="11">
    <source>
        <dbReference type="Pfam" id="PF02753"/>
    </source>
</evidence>
<dbReference type="SUPFAM" id="SSF49354">
    <property type="entry name" value="PapD-like"/>
    <property type="match status" value="1"/>
</dbReference>
<dbReference type="InterPro" id="IPR018046">
    <property type="entry name" value="Pili_assmbl_chaperone_CS"/>
</dbReference>
<dbReference type="PATRIC" id="fig|1354272.4.peg.2966"/>
<sequence>MKLNLPFFIRTSAFTAMIGVMSIAQAAVTLDRTRIIFDGNQQSINITIRNDNPELPYLAQSWLEDASENKLEAGPIIATPPIQRMEPKSTSLVRLSTAPDIGKLPQDRESLFYYNLREIPPKSSEAGVLQIALQSRVKLFYRPESVVAESKKEWTKQITLTPTAQGYQLNNPTGFYLTVIGLGNSQKQAEQSDFDAVMIPPKSTHSFKSAKFTTPYLTYINDYGGKPSIAFKCQAAQCSVTE</sequence>
<dbReference type="AlphaFoldDB" id="A0A1B7JPC7"/>
<keyword evidence="6 8" id="KW-0143">Chaperone</keyword>
<dbReference type="EMBL" id="LXEW01000040">
    <property type="protein sequence ID" value="OAT49740.1"/>
    <property type="molecule type" value="Genomic_DNA"/>
</dbReference>
<organism evidence="12 13">
    <name type="scientific">Providencia heimbachae ATCC 35613</name>
    <dbReference type="NCBI Taxonomy" id="1354272"/>
    <lineage>
        <taxon>Bacteria</taxon>
        <taxon>Pseudomonadati</taxon>
        <taxon>Pseudomonadota</taxon>
        <taxon>Gammaproteobacteria</taxon>
        <taxon>Enterobacterales</taxon>
        <taxon>Morganellaceae</taxon>
        <taxon>Providencia</taxon>
    </lineage>
</organism>
<evidence type="ECO:0000256" key="2">
    <source>
        <dbReference type="ARBA" id="ARBA00007399"/>
    </source>
</evidence>
<feature type="chain" id="PRO_5008595358" evidence="9">
    <location>
        <begin position="27"/>
        <end position="242"/>
    </location>
</feature>
<comment type="similarity">
    <text evidence="2 8">Belongs to the periplasmic pilus chaperone family.</text>
</comment>
<dbReference type="InterPro" id="IPR008962">
    <property type="entry name" value="PapD-like_sf"/>
</dbReference>
<dbReference type="Pfam" id="PF02753">
    <property type="entry name" value="PapD_C"/>
    <property type="match status" value="1"/>
</dbReference>
<dbReference type="Proteomes" id="UP000078224">
    <property type="component" value="Unassembled WGS sequence"/>
</dbReference>
<dbReference type="PANTHER" id="PTHR30251:SF5">
    <property type="entry name" value="FIMBRIAL CHAPARONE PROTEIN"/>
    <property type="match status" value="1"/>
</dbReference>
<keyword evidence="7" id="KW-0393">Immunoglobulin domain</keyword>
<name>A0A1B7JPC7_9GAMM</name>
<evidence type="ECO:0000313" key="12">
    <source>
        <dbReference type="EMBL" id="OAT49740.1"/>
    </source>
</evidence>
<evidence type="ECO:0000313" key="13">
    <source>
        <dbReference type="Proteomes" id="UP000078224"/>
    </source>
</evidence>
<evidence type="ECO:0000256" key="6">
    <source>
        <dbReference type="ARBA" id="ARBA00023186"/>
    </source>
</evidence>
<accession>A0A1B7JPC7</accession>
<dbReference type="GO" id="GO:0030288">
    <property type="term" value="C:outer membrane-bounded periplasmic space"/>
    <property type="evidence" value="ECO:0007669"/>
    <property type="project" value="InterPro"/>
</dbReference>
<dbReference type="InterPro" id="IPR016147">
    <property type="entry name" value="Pili_assmbl_chaperone_N"/>
</dbReference>
<evidence type="ECO:0000259" key="10">
    <source>
        <dbReference type="Pfam" id="PF00345"/>
    </source>
</evidence>
<feature type="domain" description="Pili assembly chaperone N-terminal" evidence="10">
    <location>
        <begin position="28"/>
        <end position="146"/>
    </location>
</feature>
<proteinExistence type="inferred from homology"/>
<evidence type="ECO:0000256" key="5">
    <source>
        <dbReference type="ARBA" id="ARBA00022764"/>
    </source>
</evidence>
<evidence type="ECO:0000256" key="8">
    <source>
        <dbReference type="RuleBase" id="RU003918"/>
    </source>
</evidence>
<reference evidence="12 13" key="1">
    <citation type="submission" date="2016-04" db="EMBL/GenBank/DDBJ databases">
        <title>ATOL: Assembling a taxonomically balanced genome-scale reconstruction of the evolutionary history of the Enterobacteriaceae.</title>
        <authorList>
            <person name="Plunkett G.III."/>
            <person name="Neeno-Eckwall E.C."/>
            <person name="Glasner J.D."/>
            <person name="Perna N.T."/>
        </authorList>
    </citation>
    <scope>NUCLEOTIDE SEQUENCE [LARGE SCALE GENOMIC DNA]</scope>
    <source>
        <strain evidence="12 13">ATCC 35613</strain>
    </source>
</reference>
<dbReference type="InterPro" id="IPR036316">
    <property type="entry name" value="Pili_assmbl_chap_C_dom_sf"/>
</dbReference>
<dbReference type="Gene3D" id="2.60.40.10">
    <property type="entry name" value="Immunoglobulins"/>
    <property type="match status" value="2"/>
</dbReference>
<evidence type="ECO:0000256" key="7">
    <source>
        <dbReference type="ARBA" id="ARBA00023319"/>
    </source>
</evidence>
<protein>
    <submittedName>
        <fullName evidence="12">Putative fimbrial chaperone</fullName>
    </submittedName>
</protein>
<dbReference type="InterPro" id="IPR050643">
    <property type="entry name" value="Periplasmic_pilus_chap"/>
</dbReference>
<comment type="subcellular location">
    <subcellularLocation>
        <location evidence="1 8">Periplasm</location>
    </subcellularLocation>
</comment>
<dbReference type="RefSeq" id="WP_068909491.1">
    <property type="nucleotide sequence ID" value="NZ_LXEW01000040.1"/>
</dbReference>
<evidence type="ECO:0000256" key="1">
    <source>
        <dbReference type="ARBA" id="ARBA00004418"/>
    </source>
</evidence>
<comment type="caution">
    <text evidence="12">The sequence shown here is derived from an EMBL/GenBank/DDBJ whole genome shotgun (WGS) entry which is preliminary data.</text>
</comment>
<feature type="domain" description="Pili assembly chaperone C-terminal" evidence="11">
    <location>
        <begin position="169"/>
        <end position="226"/>
    </location>
</feature>
<dbReference type="SUPFAM" id="SSF49584">
    <property type="entry name" value="Periplasmic chaperone C-domain"/>
    <property type="match status" value="1"/>
</dbReference>
<feature type="signal peptide" evidence="9">
    <location>
        <begin position="1"/>
        <end position="26"/>
    </location>
</feature>
<dbReference type="PRINTS" id="PR00969">
    <property type="entry name" value="CHAPERONPILI"/>
</dbReference>
<dbReference type="InterPro" id="IPR016148">
    <property type="entry name" value="Pili_assmbl_chaperone_C"/>
</dbReference>
<evidence type="ECO:0000256" key="9">
    <source>
        <dbReference type="SAM" id="SignalP"/>
    </source>
</evidence>
<dbReference type="FunFam" id="2.60.40.10:FF:000458">
    <property type="entry name" value="Molecular chaperone FimC"/>
    <property type="match status" value="1"/>
</dbReference>
<gene>
    <name evidence="12" type="ORF">M998_2905</name>
</gene>
<evidence type="ECO:0000256" key="4">
    <source>
        <dbReference type="ARBA" id="ARBA00022729"/>
    </source>
</evidence>
<dbReference type="GO" id="GO:0071555">
    <property type="term" value="P:cell wall organization"/>
    <property type="evidence" value="ECO:0007669"/>
    <property type="project" value="InterPro"/>
</dbReference>
<dbReference type="InterPro" id="IPR013783">
    <property type="entry name" value="Ig-like_fold"/>
</dbReference>
<keyword evidence="4 9" id="KW-0732">Signal</keyword>